<dbReference type="AlphaFoldDB" id="A0AAN7RUL2"/>
<comment type="caution">
    <text evidence="2">The sequence shown here is derived from an EMBL/GenBank/DDBJ whole genome shotgun (WGS) entry which is preliminary data.</text>
</comment>
<dbReference type="EMBL" id="JAUNZN010000009">
    <property type="protein sequence ID" value="KAK4817055.1"/>
    <property type="molecule type" value="Genomic_DNA"/>
</dbReference>
<evidence type="ECO:0000313" key="2">
    <source>
        <dbReference type="EMBL" id="KAK4817055.1"/>
    </source>
</evidence>
<organism evidence="2 3">
    <name type="scientific">Mycteria americana</name>
    <name type="common">Wood stork</name>
    <dbReference type="NCBI Taxonomy" id="33587"/>
    <lineage>
        <taxon>Eukaryota</taxon>
        <taxon>Metazoa</taxon>
        <taxon>Chordata</taxon>
        <taxon>Craniata</taxon>
        <taxon>Vertebrata</taxon>
        <taxon>Euteleostomi</taxon>
        <taxon>Archelosauria</taxon>
        <taxon>Archosauria</taxon>
        <taxon>Dinosauria</taxon>
        <taxon>Saurischia</taxon>
        <taxon>Theropoda</taxon>
        <taxon>Coelurosauria</taxon>
        <taxon>Aves</taxon>
        <taxon>Neognathae</taxon>
        <taxon>Neoaves</taxon>
        <taxon>Aequornithes</taxon>
        <taxon>Ciconiiformes</taxon>
        <taxon>Ciconiidae</taxon>
        <taxon>Mycteria</taxon>
    </lineage>
</organism>
<protein>
    <submittedName>
        <fullName evidence="2">Uncharacterized protein</fullName>
    </submittedName>
</protein>
<feature type="region of interest" description="Disordered" evidence="1">
    <location>
        <begin position="74"/>
        <end position="152"/>
    </location>
</feature>
<sequence>MAVAEDLIMCSLHIFGLNKESLVRLLEDALQDYTDLFICWLIDFVVLRCSKDACRWLDLEDSCPAGGQEDYPVATLSPAASPGSAPFSSLAPSGSPPGPTVDELSSTSALRGDPCEEPHKELGERAAGPSPQPGQGLLAWGVPVPPEEEGQQPPGLFTAMREATRTAAQGRQPRSWQKQGQPSNWGINAVVLLLERLEVGMQRRRKVAPEHRFVLLQLGCAGKGTHGGPVSSWMGAGTWGSDLEKTRLQQGNRVMKMIICRMQCLEVYKTFIKFVYTLTVHWHRLPREVVESPSLEIFKSCLDVVLGNLLYVALLEQGGLLHVYSDLYLDMGLQNTLETEGQWAAGEPLVQHLEHLLPLFFTDLGACRAVSLEFFPLLSLKTGTTNLTDGLLTSGQQWVHFSAGWNRPCPAQDSP</sequence>
<keyword evidence="3" id="KW-1185">Reference proteome</keyword>
<gene>
    <name evidence="2" type="ORF">QYF61_026363</name>
</gene>
<accession>A0AAN7RUL2</accession>
<evidence type="ECO:0000313" key="3">
    <source>
        <dbReference type="Proteomes" id="UP001333110"/>
    </source>
</evidence>
<name>A0AAN7RUL2_MYCAM</name>
<feature type="compositionally biased region" description="Basic and acidic residues" evidence="1">
    <location>
        <begin position="113"/>
        <end position="124"/>
    </location>
</feature>
<reference evidence="2 3" key="1">
    <citation type="journal article" date="2023" name="J. Hered.">
        <title>Chromosome-level genome of the wood stork (Mycteria americana) provides insight into avian chromosome evolution.</title>
        <authorList>
            <person name="Flamio R. Jr."/>
            <person name="Ramstad K.M."/>
        </authorList>
    </citation>
    <scope>NUCLEOTIDE SEQUENCE [LARGE SCALE GENOMIC DNA]</scope>
    <source>
        <strain evidence="2">JAX WOST 10</strain>
    </source>
</reference>
<proteinExistence type="predicted"/>
<dbReference type="Proteomes" id="UP001333110">
    <property type="component" value="Unassembled WGS sequence"/>
</dbReference>
<feature type="compositionally biased region" description="Low complexity" evidence="1">
    <location>
        <begin position="77"/>
        <end position="93"/>
    </location>
</feature>
<evidence type="ECO:0000256" key="1">
    <source>
        <dbReference type="SAM" id="MobiDB-lite"/>
    </source>
</evidence>